<proteinExistence type="predicted"/>
<dbReference type="KEGG" id="mhe:MHC_01300"/>
<gene>
    <name evidence="1" type="ordered locus">MHC_01300</name>
</gene>
<accession>H6N654</accession>
<dbReference type="EMBL" id="CP003199">
    <property type="protein sequence ID" value="AEW45126.1"/>
    <property type="molecule type" value="Genomic_DNA"/>
</dbReference>
<dbReference type="AlphaFoldDB" id="H6N654"/>
<keyword evidence="2" id="KW-1185">Reference proteome</keyword>
<reference evidence="1 2" key="1">
    <citation type="journal article" date="2012" name="J. Bacteriol.">
        <title>Complete genome sequence of Mycoplasma haemocanis strain Illinois.</title>
        <authorList>
            <person name="do Nascimento N.C."/>
            <person name="Guimaraes A.M."/>
            <person name="Santos A.P."/>
            <person name="Sanmiguel P.J."/>
            <person name="Messick J.B."/>
        </authorList>
    </citation>
    <scope>NUCLEOTIDE SEQUENCE [LARGE SCALE GENOMIC DNA]</scope>
    <source>
        <strain evidence="1 2">Illinois</strain>
    </source>
</reference>
<protein>
    <submittedName>
        <fullName evidence="1">Uncharacterized protein</fullName>
    </submittedName>
</protein>
<organism evidence="1 2">
    <name type="scientific">Mycoplasma haemocanis (strain Illinois)</name>
    <dbReference type="NCBI Taxonomy" id="1111676"/>
    <lineage>
        <taxon>Bacteria</taxon>
        <taxon>Bacillati</taxon>
        <taxon>Mycoplasmatota</taxon>
        <taxon>Mollicutes</taxon>
        <taxon>Mycoplasmataceae</taxon>
        <taxon>Mycoplasma</taxon>
    </lineage>
</organism>
<dbReference type="STRING" id="1111676.MHC_01300"/>
<name>H6N654_MYCHN</name>
<dbReference type="HOGENOM" id="CLU_098620_0_0_14"/>
<evidence type="ECO:0000313" key="1">
    <source>
        <dbReference type="EMBL" id="AEW45126.1"/>
    </source>
</evidence>
<sequence>MHLLTKATLGFSVAGTTAVGTLYMGGVFKGREEKPSKTVISKLLKQLNPKKKLIESSIPNSDVVWKAAWKAYRTKNKDSKVGEDIWKLPGWTSIASDTTISEEDAPSYFVQACSSHGEQQVDGVNNDLYKEVLEFCTRYASIKDWISDSGRKVIGSDDVEGWKATWKLYLEKNKEVAKGNDIWKVKDLDPAKASNDTVIDDFKAKCTSKLELKSSDSSFDEEYQRVFEWCTK</sequence>
<dbReference type="Proteomes" id="UP000009135">
    <property type="component" value="Chromosome"/>
</dbReference>
<evidence type="ECO:0000313" key="2">
    <source>
        <dbReference type="Proteomes" id="UP000009135"/>
    </source>
</evidence>